<dbReference type="InterPro" id="IPR037062">
    <property type="entry name" value="Malic_N_dom_sf"/>
</dbReference>
<dbReference type="InterPro" id="IPR051674">
    <property type="entry name" value="Malate_Decarboxylase"/>
</dbReference>
<keyword evidence="4" id="KW-0511">Multifunctional enzyme</keyword>
<dbReference type="GO" id="GO:0004473">
    <property type="term" value="F:malate dehydrogenase (decarboxylating) (NADP+) activity"/>
    <property type="evidence" value="ECO:0007669"/>
    <property type="project" value="UniProtKB-EC"/>
</dbReference>
<feature type="domain" description="Malic enzyme N-terminal" evidence="6">
    <location>
        <begin position="18"/>
        <end position="151"/>
    </location>
</feature>
<dbReference type="InterPro" id="IPR045213">
    <property type="entry name" value="Malic_NAD-bd_bact_type"/>
</dbReference>
<comment type="similarity">
    <text evidence="1">In the N-terminal section; belongs to the malic enzymes family.</text>
</comment>
<evidence type="ECO:0000256" key="4">
    <source>
        <dbReference type="ARBA" id="ARBA00023268"/>
    </source>
</evidence>
<dbReference type="InterPro" id="IPR002505">
    <property type="entry name" value="PTA_PTB"/>
</dbReference>
<proteinExistence type="inferred from homology"/>
<dbReference type="SUPFAM" id="SSF51735">
    <property type="entry name" value="NAD(P)-binding Rossmann-fold domains"/>
    <property type="match status" value="1"/>
</dbReference>
<dbReference type="SUPFAM" id="SSF53223">
    <property type="entry name" value="Aminoacid dehydrogenase-like, N-terminal domain"/>
    <property type="match status" value="1"/>
</dbReference>
<dbReference type="Gene3D" id="3.40.50.10950">
    <property type="match status" value="1"/>
</dbReference>
<sequence>MSEDFKDAALDYHRHPRPGKIEVVPSKPLANQRDLALAYSPGVASACEAIVEDPAAAAEVTARGNLVAVISNGTAVLGLGDIGPLASKPVMEGKGVLFKKFAGIDVFDIEVNQPDAERFVEIVAALEPTFGGINLEDIKAPECFEIEEALKRRLNIPVFHDDQHGTAIITAAAIRNGLRVVGKRLDEVKLVCSGAGAAAIACLDLLVAMGMPREHITVTDSKGVVYKGRKEYMDPRKEVYAQETAARTLPEIIEGTDIFLGLSAPGVLSPEMVAQMAEQPIIMALANPIPEILPEDAREARPDAVIATGRSDYPNQVNNVLCFPFMFRGALDVGASAINEAMKIAAVEAIADLATEESSEVVVAAYGGKPWSFGADYLIPKPFDPRLITRVAPAVAKAAMDSGVAARPIEDFDAYRLQLQQHVFQSGLVMKPIFERAREEPKRVVYTDGEEERILRAVQLVVDEGLARPIVIGRRRVVEVRLRRLGLRARIGEDFELVDPEDDPRYRDYWQEYHALMARRGVTPGRARTVVRTRTTVIGALMVRRGDADALVGGVEGRYHRQMAHVQDVIGRRRGVRNLAAMNVLIMPKGTFFLCDTYVNHDPNPHEIAEMTLLAADGVRRFGTTPKVALLSHSNFGTSGAASAEKMRQALELIQDRDPSLEVEGEMHGDAAISEEVRRRIFPDAQLDGQANLLIMPGLDAANIAFNLLKATTDSVSVGPILLGTAKPAHILTPSSTVRAIVNISALAAVEAQMVEPAGREEGPEEG</sequence>
<dbReference type="InterPro" id="IPR042112">
    <property type="entry name" value="P_AcTrfase_dom2"/>
</dbReference>
<dbReference type="Gene3D" id="3.40.50.10380">
    <property type="entry name" value="Malic enzyme, N-terminal domain"/>
    <property type="match status" value="1"/>
</dbReference>
<dbReference type="InterPro" id="IPR012302">
    <property type="entry name" value="Malic_NAD-bd"/>
</dbReference>
<evidence type="ECO:0000256" key="2">
    <source>
        <dbReference type="ARBA" id="ARBA00008756"/>
    </source>
</evidence>
<evidence type="ECO:0000313" key="7">
    <source>
        <dbReference type="EMBL" id="MBK1727150.1"/>
    </source>
</evidence>
<comment type="caution">
    <text evidence="7">The sequence shown here is derived from an EMBL/GenBank/DDBJ whole genome shotgun (WGS) entry which is preliminary data.</text>
</comment>
<keyword evidence="3 7" id="KW-0560">Oxidoreductase</keyword>
<accession>A0ABS1E925</accession>
<protein>
    <submittedName>
        <fullName evidence="7">NADP-dependent malic enzyme</fullName>
        <ecNumber evidence="7">1.1.1.40</ecNumber>
    </submittedName>
</protein>
<dbReference type="RefSeq" id="WP_200259844.1">
    <property type="nucleotide sequence ID" value="NZ_NRSH01000105.1"/>
</dbReference>
<dbReference type="InterPro" id="IPR036291">
    <property type="entry name" value="NAD(P)-bd_dom_sf"/>
</dbReference>
<evidence type="ECO:0000256" key="1">
    <source>
        <dbReference type="ARBA" id="ARBA00007686"/>
    </source>
</evidence>
<evidence type="ECO:0000259" key="6">
    <source>
        <dbReference type="SMART" id="SM01274"/>
    </source>
</evidence>
<dbReference type="SUPFAM" id="SSF53659">
    <property type="entry name" value="Isocitrate/Isopropylmalate dehydrogenase-like"/>
    <property type="match status" value="1"/>
</dbReference>
<feature type="domain" description="Malic enzyme NAD-binding" evidence="5">
    <location>
        <begin position="163"/>
        <end position="400"/>
    </location>
</feature>
<dbReference type="SMART" id="SM01274">
    <property type="entry name" value="malic"/>
    <property type="match status" value="1"/>
</dbReference>
<dbReference type="Proteomes" id="UP000738126">
    <property type="component" value="Unassembled WGS sequence"/>
</dbReference>
<reference evidence="7 8" key="1">
    <citation type="journal article" date="2020" name="Microorganisms">
        <title>Osmotic Adaptation and Compatible Solute Biosynthesis of Phototrophic Bacteria as Revealed from Genome Analyses.</title>
        <authorList>
            <person name="Imhoff J.F."/>
            <person name="Rahn T."/>
            <person name="Kunzel S."/>
            <person name="Keller A."/>
            <person name="Neulinger S.C."/>
        </authorList>
    </citation>
    <scope>NUCLEOTIDE SEQUENCE [LARGE SCALE GENOMIC DNA]</scope>
    <source>
        <strain evidence="7 8">DSM 15116</strain>
    </source>
</reference>
<dbReference type="Gene3D" id="3.40.50.10750">
    <property type="entry name" value="Isocitrate/Isopropylmalate dehydrogenase-like"/>
    <property type="match status" value="1"/>
</dbReference>
<dbReference type="InterPro" id="IPR012188">
    <property type="entry name" value="ME_PTA"/>
</dbReference>
<keyword evidence="8" id="KW-1185">Reference proteome</keyword>
<dbReference type="PANTHER" id="PTHR43237">
    <property type="entry name" value="NADP-DEPENDENT MALIC ENZYME"/>
    <property type="match status" value="1"/>
</dbReference>
<evidence type="ECO:0000259" key="5">
    <source>
        <dbReference type="SMART" id="SM00919"/>
    </source>
</evidence>
<dbReference type="EC" id="1.1.1.40" evidence="7"/>
<dbReference type="Pfam" id="PF03949">
    <property type="entry name" value="Malic_M"/>
    <property type="match status" value="1"/>
</dbReference>
<comment type="similarity">
    <text evidence="2">In the C-terminal section; belongs to the phosphate acetyltransferase and butyryltransferase family.</text>
</comment>
<dbReference type="InterPro" id="IPR046346">
    <property type="entry name" value="Aminoacid_DH-like_N_sf"/>
</dbReference>
<evidence type="ECO:0000256" key="3">
    <source>
        <dbReference type="ARBA" id="ARBA00023002"/>
    </source>
</evidence>
<name>A0ABS1E925_9GAMM</name>
<dbReference type="Gene3D" id="3.40.50.720">
    <property type="entry name" value="NAD(P)-binding Rossmann-like Domain"/>
    <property type="match status" value="1"/>
</dbReference>
<dbReference type="Pfam" id="PF00390">
    <property type="entry name" value="malic"/>
    <property type="match status" value="1"/>
</dbReference>
<gene>
    <name evidence="7" type="ORF">CKO13_08980</name>
</gene>
<dbReference type="Pfam" id="PF01515">
    <property type="entry name" value="PTA_PTB"/>
    <property type="match status" value="1"/>
</dbReference>
<organism evidence="7 8">
    <name type="scientific">Halorhodospira neutriphila</name>
    <dbReference type="NCBI Taxonomy" id="168379"/>
    <lineage>
        <taxon>Bacteria</taxon>
        <taxon>Pseudomonadati</taxon>
        <taxon>Pseudomonadota</taxon>
        <taxon>Gammaproteobacteria</taxon>
        <taxon>Chromatiales</taxon>
        <taxon>Ectothiorhodospiraceae</taxon>
        <taxon>Halorhodospira</taxon>
    </lineage>
</organism>
<dbReference type="InterPro" id="IPR042113">
    <property type="entry name" value="P_AcTrfase_dom1"/>
</dbReference>
<dbReference type="EMBL" id="NRSH01000105">
    <property type="protein sequence ID" value="MBK1727150.1"/>
    <property type="molecule type" value="Genomic_DNA"/>
</dbReference>
<dbReference type="SMART" id="SM00919">
    <property type="entry name" value="Malic_M"/>
    <property type="match status" value="1"/>
</dbReference>
<dbReference type="PANTHER" id="PTHR43237:SF4">
    <property type="entry name" value="NADP-DEPENDENT MALIC ENZYME"/>
    <property type="match status" value="1"/>
</dbReference>
<dbReference type="CDD" id="cd05311">
    <property type="entry name" value="NAD_bind_2_malic_enz"/>
    <property type="match status" value="1"/>
</dbReference>
<dbReference type="InterPro" id="IPR012301">
    <property type="entry name" value="Malic_N_dom"/>
</dbReference>
<evidence type="ECO:0000313" key="8">
    <source>
        <dbReference type="Proteomes" id="UP000738126"/>
    </source>
</evidence>
<dbReference type="PIRSF" id="PIRSF036684">
    <property type="entry name" value="ME_PTA"/>
    <property type="match status" value="1"/>
</dbReference>